<evidence type="ECO:0000256" key="1">
    <source>
        <dbReference type="SAM" id="Phobius"/>
    </source>
</evidence>
<evidence type="ECO:0000313" key="2">
    <source>
        <dbReference type="EMBL" id="AIW55107.1"/>
    </source>
</evidence>
<dbReference type="AlphaFoldDB" id="A0A0A0V147"/>
<keyword evidence="1" id="KW-0812">Transmembrane</keyword>
<dbReference type="RefSeq" id="WP_052791089.1">
    <property type="nucleotide sequence ID" value="NZ_JASPDM010000022.1"/>
</dbReference>
<accession>A0A0A0V147</accession>
<protein>
    <submittedName>
        <fullName evidence="2">Uncharacterized protein</fullName>
    </submittedName>
</protein>
<organism evidence="2">
    <name type="scientific">Bifidobacterium breve</name>
    <dbReference type="NCBI Taxonomy" id="1685"/>
    <lineage>
        <taxon>Bacteria</taxon>
        <taxon>Bacillati</taxon>
        <taxon>Actinomycetota</taxon>
        <taxon>Actinomycetes</taxon>
        <taxon>Bifidobacteriales</taxon>
        <taxon>Bifidobacteriaceae</taxon>
        <taxon>Bifidobacterium</taxon>
    </lineage>
</organism>
<name>A0A0A0V147_BIFBR</name>
<keyword evidence="1" id="KW-1133">Transmembrane helix</keyword>
<proteinExistence type="predicted"/>
<reference evidence="2" key="1">
    <citation type="journal article" date="2015" name="Appl. Environ. Microbiol.">
        <title>Discovery of a conjugative megaplasmid in Bifidobacterium breve.</title>
        <authorList>
            <person name="Bottacini F."/>
            <person name="O'Connell Motherway M."/>
            <person name="Casey E."/>
            <person name="McDonnell B."/>
            <person name="Mahony J."/>
            <person name="Ventura M."/>
            <person name="van Sinderen D."/>
        </authorList>
    </citation>
    <scope>NUCLEOTIDE SEQUENCE</scope>
    <source>
        <strain evidence="2">JCM 7017</strain>
        <plasmid evidence="2">megaplasmid pMP7017</plasmid>
    </source>
</reference>
<gene>
    <name evidence="2" type="ORF">B7017_p0054</name>
</gene>
<feature type="transmembrane region" description="Helical" evidence="1">
    <location>
        <begin position="57"/>
        <end position="77"/>
    </location>
</feature>
<sequence length="114" mass="12213">MSADTAAQTAGQGASDFLTVLFAWIFTPVGAILTLLLICIGGVSVAMRIMGRAVRGLTIAATICAVLFFIWIISGVLEAMGIPVREWMQSIAAQLPEIGSWFKAFMERLLFTAS</sequence>
<keyword evidence="1" id="KW-0472">Membrane</keyword>
<geneLocation type="plasmid" evidence="2">
    <name>megaplasmid pMP7017</name>
</geneLocation>
<dbReference type="EMBL" id="KM406416">
    <property type="protein sequence ID" value="AIW55107.1"/>
    <property type="molecule type" value="Genomic_DNA"/>
</dbReference>
<keyword evidence="2" id="KW-0614">Plasmid</keyword>
<feature type="transmembrane region" description="Helical" evidence="1">
    <location>
        <begin position="21"/>
        <end position="45"/>
    </location>
</feature>